<evidence type="ECO:0000313" key="3">
    <source>
        <dbReference type="Proteomes" id="UP000183529"/>
    </source>
</evidence>
<feature type="signal peptide" evidence="1">
    <location>
        <begin position="1"/>
        <end position="42"/>
    </location>
</feature>
<keyword evidence="1" id="KW-0732">Signal</keyword>
<name>A0AAQ1GFU0_9BURK</name>
<evidence type="ECO:0000256" key="1">
    <source>
        <dbReference type="SAM" id="SignalP"/>
    </source>
</evidence>
<reference evidence="2 3" key="1">
    <citation type="submission" date="2016-10" db="EMBL/GenBank/DDBJ databases">
        <authorList>
            <person name="Varghese N."/>
            <person name="Submissions S."/>
        </authorList>
    </citation>
    <scope>NUCLEOTIDE SEQUENCE [LARGE SCALE GENOMIC DNA]</scope>
    <source>
        <strain evidence="2 3">LMG 22274</strain>
    </source>
</reference>
<feature type="chain" id="PRO_5043000076" description="Lipoprotein transmembrane" evidence="1">
    <location>
        <begin position="43"/>
        <end position="269"/>
    </location>
</feature>
<dbReference type="EMBL" id="FNZM01000007">
    <property type="protein sequence ID" value="SEJ68908.1"/>
    <property type="molecule type" value="Genomic_DNA"/>
</dbReference>
<evidence type="ECO:0000313" key="2">
    <source>
        <dbReference type="EMBL" id="SEJ68908.1"/>
    </source>
</evidence>
<protein>
    <recommendedName>
        <fullName evidence="4">Lipoprotein transmembrane</fullName>
    </recommendedName>
</protein>
<proteinExistence type="predicted"/>
<sequence>MNVNFPLSSDRAVAHTSRRVLRRAASLLTALIAFSAAGMASAAAPHATGASGDTVTANKHVLYVTRLDHRDREEDDKVIAHLEQRGMIVKLVNEDAPVSAAKGEDLVIISSVVSARDMVGTPFRDVAVPILTWESDLFDSLRFTGQKKGEDFGEVAKEHYVNVVNAPSPLAGGVPAGKRWVYPRDDEMGWGKPGPGATIIATIAGEPTHAVVFAYEKGATMDYDFIAPARRVALFLGNRSFEKLSADGNAIFDAAVNWAVSSSAAAECP</sequence>
<accession>A0AAQ1GFU0</accession>
<comment type="caution">
    <text evidence="2">The sequence shown here is derived from an EMBL/GenBank/DDBJ whole genome shotgun (WGS) entry which is preliminary data.</text>
</comment>
<organism evidence="2 3">
    <name type="scientific">Paraburkholderia tropica</name>
    <dbReference type="NCBI Taxonomy" id="92647"/>
    <lineage>
        <taxon>Bacteria</taxon>
        <taxon>Pseudomonadati</taxon>
        <taxon>Pseudomonadota</taxon>
        <taxon>Betaproteobacteria</taxon>
        <taxon>Burkholderiales</taxon>
        <taxon>Burkholderiaceae</taxon>
        <taxon>Paraburkholderia</taxon>
    </lineage>
</organism>
<dbReference type="Proteomes" id="UP000183529">
    <property type="component" value="Unassembled WGS sequence"/>
</dbReference>
<gene>
    <name evidence="2" type="ORF">SAMN05216550_107189</name>
</gene>
<evidence type="ECO:0008006" key="4">
    <source>
        <dbReference type="Google" id="ProtNLM"/>
    </source>
</evidence>
<dbReference type="AlphaFoldDB" id="A0AAQ1GFU0"/>